<evidence type="ECO:0000313" key="2">
    <source>
        <dbReference type="EMBL" id="RFU34232.1"/>
    </source>
</evidence>
<sequence length="566" mass="65193">MFSPTMEDTSDYSLTALPAHVNAVKDRLLDFNRFLSRQAVMFLLEDGQLREDEDIFIPPYAYTIDGVKESQQARYKEFIETTKALTRNSKKLKNQFAQISEWHQLFQSVMTNQVDDFCCSHSCLLGTVSCVADQIWDANLDTNQSLPTNPNPDLCFGFILHDIKDQNNSQFTNDPFLRNFTSSTLSQLSMKGLRYVPTSTPSMNNARMKKGIKKSKYQPQCFPWCVVQLSGFEKTASNEEIDNLGLETALQVSNAASKALSMFEILARHAEAKQNGEHIPPVVSITSVGPNTTVWLAFSDIIDDRYREHAMLEIWKGNITKIWDALQFCRIIQNMLAWSLNILKPKVSHYVDQWRLHCFSEVHNQSYPLEKDHEMAELISRVQERLHTLNISPIADLPNLVQQAVILQEVMKSITPVTTNPSIKSQEKDSSGCDNCTSAEIPNGHPTQNKATKLSFSYPYEFKTSDFEFRQKRLSLSVRRHLGVSQAVPFPSQFVAKYFQLSFRVKVWWALIDTDVEEIEEKYKRWEGLTREKHWWEMEKPGPMLLDTKIPWKNSSIRVRLPLPRF</sequence>
<accession>A0A3E2HM36</accession>
<name>A0A3E2HM36_SCYLI</name>
<feature type="non-terminal residue" evidence="2">
    <location>
        <position position="1"/>
    </location>
</feature>
<gene>
    <name evidence="2" type="ORF">B7463_g2187</name>
</gene>
<feature type="region of interest" description="Disordered" evidence="1">
    <location>
        <begin position="419"/>
        <end position="450"/>
    </location>
</feature>
<dbReference type="EMBL" id="NCSJ02000024">
    <property type="protein sequence ID" value="RFU34232.1"/>
    <property type="molecule type" value="Genomic_DNA"/>
</dbReference>
<evidence type="ECO:0000256" key="1">
    <source>
        <dbReference type="SAM" id="MobiDB-lite"/>
    </source>
</evidence>
<keyword evidence="3" id="KW-1185">Reference proteome</keyword>
<evidence type="ECO:0000313" key="3">
    <source>
        <dbReference type="Proteomes" id="UP000258309"/>
    </source>
</evidence>
<feature type="compositionally biased region" description="Polar residues" evidence="1">
    <location>
        <begin position="432"/>
        <end position="450"/>
    </location>
</feature>
<dbReference type="Proteomes" id="UP000258309">
    <property type="component" value="Unassembled WGS sequence"/>
</dbReference>
<reference evidence="2 3" key="1">
    <citation type="submission" date="2018-05" db="EMBL/GenBank/DDBJ databases">
        <title>Draft genome sequence of Scytalidium lignicola DSM 105466, a ubiquitous saprotrophic fungus.</title>
        <authorList>
            <person name="Buettner E."/>
            <person name="Gebauer A.M."/>
            <person name="Hofrichter M."/>
            <person name="Liers C."/>
            <person name="Kellner H."/>
        </authorList>
    </citation>
    <scope>NUCLEOTIDE SEQUENCE [LARGE SCALE GENOMIC DNA]</scope>
    <source>
        <strain evidence="2 3">DSM 105466</strain>
    </source>
</reference>
<proteinExistence type="predicted"/>
<dbReference type="OMA" id="ENETGKC"/>
<feature type="non-terminal residue" evidence="2">
    <location>
        <position position="566"/>
    </location>
</feature>
<dbReference type="OrthoDB" id="5081713at2759"/>
<organism evidence="2 3">
    <name type="scientific">Scytalidium lignicola</name>
    <name type="common">Hyphomycete</name>
    <dbReference type="NCBI Taxonomy" id="5539"/>
    <lineage>
        <taxon>Eukaryota</taxon>
        <taxon>Fungi</taxon>
        <taxon>Dikarya</taxon>
        <taxon>Ascomycota</taxon>
        <taxon>Pezizomycotina</taxon>
        <taxon>Leotiomycetes</taxon>
        <taxon>Leotiomycetes incertae sedis</taxon>
        <taxon>Scytalidium</taxon>
    </lineage>
</organism>
<dbReference type="AlphaFoldDB" id="A0A3E2HM36"/>
<protein>
    <submittedName>
        <fullName evidence="2">Uncharacterized protein</fullName>
    </submittedName>
</protein>
<dbReference type="STRING" id="5539.A0A3E2HM36"/>
<comment type="caution">
    <text evidence="2">The sequence shown here is derived from an EMBL/GenBank/DDBJ whole genome shotgun (WGS) entry which is preliminary data.</text>
</comment>